<proteinExistence type="predicted"/>
<gene>
    <name evidence="1" type="ORF">SAMN05660710_00405</name>
</gene>
<dbReference type="Gene3D" id="6.20.20.10">
    <property type="match status" value="1"/>
</dbReference>
<evidence type="ECO:0000313" key="2">
    <source>
        <dbReference type="Proteomes" id="UP000199502"/>
    </source>
</evidence>
<dbReference type="STRING" id="336292.SAMN05660710_00405"/>
<organism evidence="1 2">
    <name type="scientific">Paracoccus tibetensis</name>
    <dbReference type="NCBI Taxonomy" id="336292"/>
    <lineage>
        <taxon>Bacteria</taxon>
        <taxon>Pseudomonadati</taxon>
        <taxon>Pseudomonadota</taxon>
        <taxon>Alphaproteobacteria</taxon>
        <taxon>Rhodobacterales</taxon>
        <taxon>Paracoccaceae</taxon>
        <taxon>Paracoccus</taxon>
    </lineage>
</organism>
<reference evidence="1 2" key="1">
    <citation type="submission" date="2016-10" db="EMBL/GenBank/DDBJ databases">
        <authorList>
            <person name="de Groot N.N."/>
        </authorList>
    </citation>
    <scope>NUCLEOTIDE SEQUENCE [LARGE SCALE GENOMIC DNA]</scope>
    <source>
        <strain evidence="1 2">CGMCC 1.8925</strain>
    </source>
</reference>
<name>A0A1G5C4S4_9RHOB</name>
<evidence type="ECO:0008006" key="3">
    <source>
        <dbReference type="Google" id="ProtNLM"/>
    </source>
</evidence>
<dbReference type="SUPFAM" id="SSF57938">
    <property type="entry name" value="DnaJ/Hsp40 cysteine-rich domain"/>
    <property type="match status" value="1"/>
</dbReference>
<sequence>MSQDKNPDEVPADAPGAGENVCRACNGSGRVDGRECAECGGSGKIPTGIGGG</sequence>
<protein>
    <recommendedName>
        <fullName evidence="3">Chaperone protein DnaJ</fullName>
    </recommendedName>
</protein>
<evidence type="ECO:0000313" key="1">
    <source>
        <dbReference type="EMBL" id="SCX97327.1"/>
    </source>
</evidence>
<dbReference type="AlphaFoldDB" id="A0A1G5C4S4"/>
<dbReference type="EMBL" id="FMVT01000001">
    <property type="protein sequence ID" value="SCX97327.1"/>
    <property type="molecule type" value="Genomic_DNA"/>
</dbReference>
<dbReference type="InterPro" id="IPR036410">
    <property type="entry name" value="HSP_DnaJ_Cys-rich_dom_sf"/>
</dbReference>
<dbReference type="RefSeq" id="WP_175453203.1">
    <property type="nucleotide sequence ID" value="NZ_FMVT01000001.1"/>
</dbReference>
<accession>A0A1G5C4S4</accession>
<keyword evidence="2" id="KW-1185">Reference proteome</keyword>
<dbReference type="Proteomes" id="UP000199502">
    <property type="component" value="Unassembled WGS sequence"/>
</dbReference>